<dbReference type="Pfam" id="PF20500">
    <property type="entry name" value="DNA-PKcs_N"/>
    <property type="match status" value="1"/>
</dbReference>
<dbReference type="EMBL" id="JARBDR010000214">
    <property type="protein sequence ID" value="KAJ8318048.1"/>
    <property type="molecule type" value="Genomic_DNA"/>
</dbReference>
<evidence type="ECO:0000259" key="1">
    <source>
        <dbReference type="Pfam" id="PF20500"/>
    </source>
</evidence>
<protein>
    <recommendedName>
        <fullName evidence="1">DNA-PKcs N-terminal domain-containing protein</fullName>
    </recommendedName>
</protein>
<evidence type="ECO:0000313" key="3">
    <source>
        <dbReference type="Proteomes" id="UP001217089"/>
    </source>
</evidence>
<organism evidence="2 3">
    <name type="scientific">Tegillarca granosa</name>
    <name type="common">Malaysian cockle</name>
    <name type="synonym">Anadara granosa</name>
    <dbReference type="NCBI Taxonomy" id="220873"/>
    <lineage>
        <taxon>Eukaryota</taxon>
        <taxon>Metazoa</taxon>
        <taxon>Spiralia</taxon>
        <taxon>Lophotrochozoa</taxon>
        <taxon>Mollusca</taxon>
        <taxon>Bivalvia</taxon>
        <taxon>Autobranchia</taxon>
        <taxon>Pteriomorphia</taxon>
        <taxon>Arcoida</taxon>
        <taxon>Arcoidea</taxon>
        <taxon>Arcidae</taxon>
        <taxon>Tegillarca</taxon>
    </lineage>
</organism>
<accession>A0ABQ9FLA0</accession>
<keyword evidence="3" id="KW-1185">Reference proteome</keyword>
<reference evidence="2 3" key="1">
    <citation type="submission" date="2022-12" db="EMBL/GenBank/DDBJ databases">
        <title>Chromosome-level genome of Tegillarca granosa.</title>
        <authorList>
            <person name="Kim J."/>
        </authorList>
    </citation>
    <scope>NUCLEOTIDE SEQUENCE [LARGE SCALE GENOMIC DNA]</scope>
    <source>
        <strain evidence="2">Teg-2019</strain>
        <tissue evidence="2">Adductor muscle</tissue>
    </source>
</reference>
<comment type="caution">
    <text evidence="2">The sequence shown here is derived from an EMBL/GenBank/DDBJ whole genome shotgun (WGS) entry which is preliminary data.</text>
</comment>
<feature type="domain" description="DNA-PKcs N-terminal" evidence="1">
    <location>
        <begin position="49"/>
        <end position="193"/>
    </location>
</feature>
<dbReference type="Proteomes" id="UP001217089">
    <property type="component" value="Unassembled WGS sequence"/>
</dbReference>
<proteinExistence type="predicted"/>
<gene>
    <name evidence="2" type="ORF">KUTeg_003139</name>
</gene>
<sequence>MAASLLEENLRSLQQYVVDADNVSKDQAVNVISDIQQLCVNEVTEKDIDLCCSVLFDKDKGIITFLNKTVTNDEWQVCKQRILELLSEFLQKVGKKILPYAVDIKEMNTIRIDVDICISLFFRDRFAKIQSSEVILMFAGDVDACGGGGVVAGGGDLMELTVGSSVGKDLDIDKIIVKFFNELSKPSSKLSATGTVYYDLNIRSSKQAESYICEKQQ</sequence>
<evidence type="ECO:0000313" key="2">
    <source>
        <dbReference type="EMBL" id="KAJ8318048.1"/>
    </source>
</evidence>
<dbReference type="InterPro" id="IPR046804">
    <property type="entry name" value="DNA-PKcs_N"/>
</dbReference>
<name>A0ABQ9FLA0_TEGGR</name>